<evidence type="ECO:0000313" key="1">
    <source>
        <dbReference type="EMBL" id="SVA58271.1"/>
    </source>
</evidence>
<organism evidence="1">
    <name type="scientific">marine metagenome</name>
    <dbReference type="NCBI Taxonomy" id="408172"/>
    <lineage>
        <taxon>unclassified sequences</taxon>
        <taxon>metagenomes</taxon>
        <taxon>ecological metagenomes</taxon>
    </lineage>
</organism>
<dbReference type="Pfam" id="PF16811">
    <property type="entry name" value="TAtT"/>
    <property type="match status" value="1"/>
</dbReference>
<dbReference type="InterPro" id="IPR031823">
    <property type="entry name" value="TatT"/>
</dbReference>
<name>A0A381X188_9ZZZZ</name>
<protein>
    <recommendedName>
        <fullName evidence="2">DUF4034 domain-containing protein</fullName>
    </recommendedName>
</protein>
<evidence type="ECO:0008006" key="2">
    <source>
        <dbReference type="Google" id="ProtNLM"/>
    </source>
</evidence>
<dbReference type="InterPro" id="IPR038537">
    <property type="entry name" value="TatT_sf"/>
</dbReference>
<dbReference type="AlphaFoldDB" id="A0A381X188"/>
<dbReference type="Gene3D" id="1.25.40.920">
    <property type="entry name" value="TRAP transporter T-component"/>
    <property type="match status" value="1"/>
</dbReference>
<accession>A0A381X188</accession>
<gene>
    <name evidence="1" type="ORF">METZ01_LOCUS111125</name>
</gene>
<reference evidence="1" key="1">
    <citation type="submission" date="2018-05" db="EMBL/GenBank/DDBJ databases">
        <authorList>
            <person name="Lanie J.A."/>
            <person name="Ng W.-L."/>
            <person name="Kazmierczak K.M."/>
            <person name="Andrzejewski T.M."/>
            <person name="Davidsen T.M."/>
            <person name="Wayne K.J."/>
            <person name="Tettelin H."/>
            <person name="Glass J.I."/>
            <person name="Rusch D."/>
            <person name="Podicherti R."/>
            <person name="Tsui H.-C.T."/>
            <person name="Winkler M.E."/>
        </authorList>
    </citation>
    <scope>NUCLEOTIDE SEQUENCE</scope>
</reference>
<sequence>MSCVTCNFTAQNLGYRTILYFKQKFINLSLILPGFFTLNCAGTDPPVKVTDQNVDYLIEQGKTLWEQRTDPVSLNKAEHFIHLAHQQRPEDFQLSVLLGNIKYTKAYFLETNPDTQDELFLQGSTICRDAVLGHPEFKPMYENARGDSAIRLVSSLADAPKSVVPGLFWWATNLVRYLNKKPVLERLNHRELLEVIMHRVLSLDPGFYYSGPYRFFGSLYTRIPGIELSQSETYFKQALSANPEYLGNAVLMAEFYHQKAGNREQFHRMLEQVLNTNLTDHPELMAENFFYQGQARILLDKESSLFE</sequence>
<dbReference type="EMBL" id="UINC01013496">
    <property type="protein sequence ID" value="SVA58271.1"/>
    <property type="molecule type" value="Genomic_DNA"/>
</dbReference>
<proteinExistence type="predicted"/>